<evidence type="ECO:0000256" key="1">
    <source>
        <dbReference type="ARBA" id="ARBA00022737"/>
    </source>
</evidence>
<evidence type="ECO:0000313" key="4">
    <source>
        <dbReference type="EMBL" id="CAF1497657.1"/>
    </source>
</evidence>
<dbReference type="InterPro" id="IPR001258">
    <property type="entry name" value="NHL_repeat"/>
</dbReference>
<evidence type="ECO:0000256" key="2">
    <source>
        <dbReference type="PROSITE-ProRule" id="PRU00504"/>
    </source>
</evidence>
<accession>A0A815SST5</accession>
<dbReference type="SUPFAM" id="SSF63825">
    <property type="entry name" value="YWTD domain"/>
    <property type="match status" value="1"/>
</dbReference>
<dbReference type="PANTHER" id="PTHR24104">
    <property type="entry name" value="E3 UBIQUITIN-PROTEIN LIGASE NHLRC1-RELATED"/>
    <property type="match status" value="1"/>
</dbReference>
<proteinExistence type="predicted"/>
<protein>
    <submittedName>
        <fullName evidence="4">Uncharacterized protein</fullName>
    </submittedName>
</protein>
<dbReference type="GO" id="GO:0008270">
    <property type="term" value="F:zinc ion binding"/>
    <property type="evidence" value="ECO:0007669"/>
    <property type="project" value="UniProtKB-KW"/>
</dbReference>
<dbReference type="Pfam" id="PF01436">
    <property type="entry name" value="NHL"/>
    <property type="match status" value="1"/>
</dbReference>
<dbReference type="InterPro" id="IPR050952">
    <property type="entry name" value="TRIM-NHL_E3_ligases"/>
</dbReference>
<gene>
    <name evidence="4" type="ORF">JYZ213_LOCUS43295</name>
</gene>
<dbReference type="CDD" id="cd05819">
    <property type="entry name" value="NHL"/>
    <property type="match status" value="1"/>
</dbReference>
<comment type="caution">
    <text evidence="4">The sequence shown here is derived from an EMBL/GenBank/DDBJ whole genome shotgun (WGS) entry which is preliminary data.</text>
</comment>
<evidence type="ECO:0000256" key="3">
    <source>
        <dbReference type="SAM" id="MobiDB-lite"/>
    </source>
</evidence>
<evidence type="ECO:0000313" key="5">
    <source>
        <dbReference type="Proteomes" id="UP000663845"/>
    </source>
</evidence>
<dbReference type="Gene3D" id="2.120.10.30">
    <property type="entry name" value="TolB, C-terminal domain"/>
    <property type="match status" value="2"/>
</dbReference>
<dbReference type="InterPro" id="IPR011042">
    <property type="entry name" value="6-blade_b-propeller_TolB-like"/>
</dbReference>
<sequence>MNGIRNSRAIPTVTTTTSSSTTSTTEEKTTTVARTTTTTATPTTTRRKMRTNSTHFKWIQNGITVAGGNGIGNKSYQLNRPNGIYIDDDDDNDDEPTIYICEESIPRVVKWKYGEKKGEVVAGQYGYGSRANQLKTPSDIVIDKRKESLIICDSGTRRVVKWFLRNKTYHQIFISDISCSGIAMDNNGGLYVSDFRNDEVRRWREEESNGILVAGGNGKGNGLNQLSGPAYLFVDQDHSIYISDSFNNRVMKWIKGAKEGIVVASTQDPENILTRLNAPQGVFVDQLGNIFVASYRDERIMRWPKGSEEGSIVVGGNKYGSESNQLYGPKGLSFDRQGNIYVADYLNHRVQRFDVADD</sequence>
<name>A0A815SST5_9BILA</name>
<feature type="region of interest" description="Disordered" evidence="3">
    <location>
        <begin position="1"/>
        <end position="45"/>
    </location>
</feature>
<dbReference type="PROSITE" id="PS51125">
    <property type="entry name" value="NHL"/>
    <property type="match status" value="1"/>
</dbReference>
<feature type="repeat" description="NHL" evidence="2">
    <location>
        <begin position="318"/>
        <end position="356"/>
    </location>
</feature>
<feature type="compositionally biased region" description="Low complexity" evidence="3">
    <location>
        <begin position="11"/>
        <end position="44"/>
    </location>
</feature>
<dbReference type="PANTHER" id="PTHR24104:SF25">
    <property type="entry name" value="PROTEIN LIN-41"/>
    <property type="match status" value="1"/>
</dbReference>
<dbReference type="EMBL" id="CAJNOG010002266">
    <property type="protein sequence ID" value="CAF1497657.1"/>
    <property type="molecule type" value="Genomic_DNA"/>
</dbReference>
<dbReference type="Proteomes" id="UP000663845">
    <property type="component" value="Unassembled WGS sequence"/>
</dbReference>
<keyword evidence="1" id="KW-0677">Repeat</keyword>
<reference evidence="4" key="1">
    <citation type="submission" date="2021-02" db="EMBL/GenBank/DDBJ databases">
        <authorList>
            <person name="Nowell W R."/>
        </authorList>
    </citation>
    <scope>NUCLEOTIDE SEQUENCE</scope>
</reference>
<dbReference type="AlphaFoldDB" id="A0A815SST5"/>
<organism evidence="4 5">
    <name type="scientific">Adineta steineri</name>
    <dbReference type="NCBI Taxonomy" id="433720"/>
    <lineage>
        <taxon>Eukaryota</taxon>
        <taxon>Metazoa</taxon>
        <taxon>Spiralia</taxon>
        <taxon>Gnathifera</taxon>
        <taxon>Rotifera</taxon>
        <taxon>Eurotatoria</taxon>
        <taxon>Bdelloidea</taxon>
        <taxon>Adinetida</taxon>
        <taxon>Adinetidae</taxon>
        <taxon>Adineta</taxon>
    </lineage>
</organism>